<evidence type="ECO:0000313" key="1">
    <source>
        <dbReference type="EMBL" id="MDC7693954.1"/>
    </source>
</evidence>
<accession>A0ABT5ICQ2</accession>
<sequence>MDKSAKTPRSSPEIREDAHTLWLVYDGDCVLCRSGALGYRVNRAVGRLKTLDARGDPDHPILKEIRARQLDLNQGIVVIYGHQWHHGAEALNRLALLGSNSDGLNRFIAWMFRSPRRTRWLYPLLRAGRNLSLRLAGKTQI</sequence>
<reference evidence="1 2" key="1">
    <citation type="submission" date="2023-01" db="EMBL/GenBank/DDBJ databases">
        <title>Novel species of the genus Asticcacaulis isolated from rivers.</title>
        <authorList>
            <person name="Lu H."/>
        </authorList>
    </citation>
    <scope>NUCLEOTIDE SEQUENCE [LARGE SCALE GENOMIC DNA]</scope>
    <source>
        <strain evidence="1 2">DXS10W</strain>
    </source>
</reference>
<dbReference type="RefSeq" id="WP_272740679.1">
    <property type="nucleotide sequence ID" value="NZ_JAQQKW010000003.1"/>
</dbReference>
<comment type="caution">
    <text evidence="1">The sequence shown here is derived from an EMBL/GenBank/DDBJ whole genome shotgun (WGS) entry which is preliminary data.</text>
</comment>
<dbReference type="EMBL" id="JAQQKW010000003">
    <property type="protein sequence ID" value="MDC7693954.1"/>
    <property type="molecule type" value="Genomic_DNA"/>
</dbReference>
<dbReference type="Proteomes" id="UP001216595">
    <property type="component" value="Unassembled WGS sequence"/>
</dbReference>
<keyword evidence="2" id="KW-1185">Reference proteome</keyword>
<dbReference type="InterPro" id="IPR007263">
    <property type="entry name" value="DCC1-like"/>
</dbReference>
<gene>
    <name evidence="1" type="ORF">PQU94_06615</name>
</gene>
<organism evidence="1 2">
    <name type="scientific">Asticcacaulis currens</name>
    <dbReference type="NCBI Taxonomy" id="2984210"/>
    <lineage>
        <taxon>Bacteria</taxon>
        <taxon>Pseudomonadati</taxon>
        <taxon>Pseudomonadota</taxon>
        <taxon>Alphaproteobacteria</taxon>
        <taxon>Caulobacterales</taxon>
        <taxon>Caulobacteraceae</taxon>
        <taxon>Asticcacaulis</taxon>
    </lineage>
</organism>
<dbReference type="Pfam" id="PF04134">
    <property type="entry name" value="DCC1-like"/>
    <property type="match status" value="1"/>
</dbReference>
<protein>
    <submittedName>
        <fullName evidence="1">DCC1-like thiol-disulfide oxidoreductase family protein</fullName>
    </submittedName>
</protein>
<evidence type="ECO:0000313" key="2">
    <source>
        <dbReference type="Proteomes" id="UP001216595"/>
    </source>
</evidence>
<proteinExistence type="predicted"/>
<name>A0ABT5ICQ2_9CAUL</name>